<dbReference type="AlphaFoldDB" id="A0B579"/>
<protein>
    <submittedName>
        <fullName evidence="1">Uncharacterized protein</fullName>
    </submittedName>
</protein>
<dbReference type="HOGENOM" id="CLU_1745585_0_0_2"/>
<dbReference type="RefSeq" id="WP_011695254.1">
    <property type="nucleotide sequence ID" value="NC_008553.1"/>
</dbReference>
<dbReference type="Proteomes" id="UP000000674">
    <property type="component" value="Chromosome"/>
</dbReference>
<accession>A0B579</accession>
<name>A0B579_METTP</name>
<proteinExistence type="predicted"/>
<gene>
    <name evidence="1" type="ordered locus">Mthe_0051</name>
</gene>
<dbReference type="KEGG" id="mtp:Mthe_0051"/>
<reference evidence="1 2" key="1">
    <citation type="submission" date="2006-10" db="EMBL/GenBank/DDBJ databases">
        <title>Complete sequence of Methanosaeta thermophila PT.</title>
        <authorList>
            <consortium name="US DOE Joint Genome Institute"/>
            <person name="Copeland A."/>
            <person name="Lucas S."/>
            <person name="Lapidus A."/>
            <person name="Barry K."/>
            <person name="Detter J.C."/>
            <person name="Glavina del Rio T."/>
            <person name="Hammon N."/>
            <person name="Israni S."/>
            <person name="Pitluck S."/>
            <person name="Chain P."/>
            <person name="Malfatti S."/>
            <person name="Shin M."/>
            <person name="Vergez L."/>
            <person name="Schmutz J."/>
            <person name="Larimer F."/>
            <person name="Land M."/>
            <person name="Hauser L."/>
            <person name="Kyrpides N."/>
            <person name="Kim E."/>
            <person name="Smith K.S."/>
            <person name="Ingram-Smith C."/>
            <person name="Richardson P."/>
        </authorList>
    </citation>
    <scope>NUCLEOTIDE SEQUENCE [LARGE SCALE GENOMIC DNA]</scope>
    <source>
        <strain evidence="2">DSM 6194 / JCM 14653 / NBRC 101360 / PT</strain>
    </source>
</reference>
<evidence type="ECO:0000313" key="1">
    <source>
        <dbReference type="EMBL" id="ABK13853.1"/>
    </source>
</evidence>
<dbReference type="GeneID" id="4462742"/>
<organism evidence="1 2">
    <name type="scientific">Methanothrix thermoacetophila (strain DSM 6194 / JCM 14653 / NBRC 101360 / PT)</name>
    <name type="common">Methanosaeta thermophila</name>
    <dbReference type="NCBI Taxonomy" id="349307"/>
    <lineage>
        <taxon>Archaea</taxon>
        <taxon>Methanobacteriati</taxon>
        <taxon>Methanobacteriota</taxon>
        <taxon>Stenosarchaea group</taxon>
        <taxon>Methanomicrobia</taxon>
        <taxon>Methanotrichales</taxon>
        <taxon>Methanotrichaceae</taxon>
        <taxon>Methanothrix</taxon>
    </lineage>
</organism>
<keyword evidence="2" id="KW-1185">Reference proteome</keyword>
<evidence type="ECO:0000313" key="2">
    <source>
        <dbReference type="Proteomes" id="UP000000674"/>
    </source>
</evidence>
<sequence length="149" mass="16745">MRVLLVFLFLIIMVTASASDVVRIGLSPKEIAIIGLPVKNTTHISWARYGGLDEERSIHAEWLPPLSDYSHTPELYEFLLPTWTSPGFGVDTHIKPIYEFIQEGWQPPNINYTEHTPEIAEFMSESWQPSPPSEAAYTGEGTGLAAFLR</sequence>
<dbReference type="EMBL" id="CP000477">
    <property type="protein sequence ID" value="ABK13853.1"/>
    <property type="molecule type" value="Genomic_DNA"/>
</dbReference>